<sequence>MRCPRARTRRRTSAIATADRCTRKLHWLRNASAYPPVRGHLSTRHNGKFAADGGSTRWTARWHYWPRDTRPGPIGVAARPATRCDHVVGGAVGGQREERNGGYLSPCAPSTVSARSAGRRPSPAGRSADLGRPVSRAPPVDNACRARADQAQGLRRGLVDRGIHDHHCGGRGDRSAPTTGSLASSPTGARGAGHRQVFATVTQHRVRVLPVIDGTDLVDMVALVDAARALDAPGADRLVDALSLG</sequence>
<accession>A0A8D3WSS3</accession>
<dbReference type="Proteomes" id="UP000002066">
    <property type="component" value="Plasmid pSFLA01"/>
</dbReference>
<feature type="region of interest" description="Disordered" evidence="1">
    <location>
        <begin position="155"/>
        <end position="193"/>
    </location>
</feature>
<proteinExistence type="predicted"/>
<reference evidence="2 3" key="1">
    <citation type="submission" date="2011-01" db="EMBL/GenBank/DDBJ databases">
        <title>Complete sequence of plasmid1 of Streptomyces flavogriseus ATCC 33331.</title>
        <authorList>
            <consortium name="US DOE Joint Genome Institute"/>
            <person name="Lucas S."/>
            <person name="Copeland A."/>
            <person name="Lapidus A."/>
            <person name="Cheng J.-F."/>
            <person name="Goodwin L."/>
            <person name="Pitluck S."/>
            <person name="Davenport K."/>
            <person name="Detter J.C."/>
            <person name="Han C."/>
            <person name="Tapia R."/>
            <person name="Land M."/>
            <person name="Hauser L."/>
            <person name="Kyrpides N."/>
            <person name="Ivanova N."/>
            <person name="Ovchinnikova G."/>
            <person name="Pagani I."/>
            <person name="Brumm P."/>
            <person name="Mead D."/>
            <person name="Woyke T."/>
        </authorList>
    </citation>
    <scope>NUCLEOTIDE SEQUENCE [LARGE SCALE GENOMIC DNA]</scope>
    <source>
        <strain evidence="3">ATCC 33331 / IAF-45CD</strain>
        <plasmid evidence="2 3">pSFLA01</plasmid>
    </source>
</reference>
<gene>
    <name evidence="2" type="ORF">Sfla_6601</name>
</gene>
<dbReference type="AlphaFoldDB" id="A0A8D3WSS3"/>
<feature type="compositionally biased region" description="Basic and acidic residues" evidence="1">
    <location>
        <begin position="157"/>
        <end position="174"/>
    </location>
</feature>
<evidence type="ECO:0000256" key="1">
    <source>
        <dbReference type="SAM" id="MobiDB-lite"/>
    </source>
</evidence>
<organism evidence="2 3">
    <name type="scientific">Streptomyces pratensis (strain ATCC 33331 / IAF-45CD)</name>
    <dbReference type="NCBI Taxonomy" id="591167"/>
    <lineage>
        <taxon>Bacteria</taxon>
        <taxon>Bacillati</taxon>
        <taxon>Actinomycetota</taxon>
        <taxon>Actinomycetes</taxon>
        <taxon>Kitasatosporales</taxon>
        <taxon>Streptomycetaceae</taxon>
        <taxon>Streptomyces</taxon>
    </lineage>
</organism>
<dbReference type="KEGG" id="sfa:Sfla_6601"/>
<feature type="region of interest" description="Disordered" evidence="1">
    <location>
        <begin position="92"/>
        <end position="143"/>
    </location>
</feature>
<dbReference type="EMBL" id="CP002476">
    <property type="protein sequence ID" value="ADW07913.1"/>
    <property type="molecule type" value="Genomic_DNA"/>
</dbReference>
<evidence type="ECO:0000313" key="3">
    <source>
        <dbReference type="Proteomes" id="UP000002066"/>
    </source>
</evidence>
<name>A0A8D3WSS3_STRFA</name>
<evidence type="ECO:0000313" key="2">
    <source>
        <dbReference type="EMBL" id="ADW07913.1"/>
    </source>
</evidence>
<protein>
    <submittedName>
        <fullName evidence="2">CBS domain containing protein</fullName>
    </submittedName>
</protein>
<feature type="compositionally biased region" description="Polar residues" evidence="1">
    <location>
        <begin position="176"/>
        <end position="187"/>
    </location>
</feature>
<keyword evidence="2" id="KW-0614">Plasmid</keyword>
<geneLocation type="plasmid" evidence="2 3">
    <name>pSFLA01</name>
</geneLocation>